<gene>
    <name evidence="8" type="ORF">F8M41_025718</name>
</gene>
<comment type="caution">
    <text evidence="8">The sequence shown here is derived from an EMBL/GenBank/DDBJ whole genome shotgun (WGS) entry which is preliminary data.</text>
</comment>
<feature type="transmembrane region" description="Helical" evidence="6">
    <location>
        <begin position="168"/>
        <end position="191"/>
    </location>
</feature>
<sequence length="622" mass="68455">MAFHKTQLKPPRVKRAQSSTTLQFAPPDWLSSIFQNGKSTFMVHPSETRAGYILNFLNQILSRIYSVPYLAPKLLFITLCAGMGSVIPYLPIFYSISLSLTSTQIGIVFSIAPFISALSCPLWTGLADKFQAHRFIIATIYMLATISVIWQMILPLIIDVNNSNNNGFVLVCVLFAALWFAFFGIPVNALVDSGVLKILGDKRELYGQQRLWGSIAYGSSTLFIGLLWNAADNINVVFYYFFGSAILFVICTLCTDFNQFVDDSELVTTRSNDIPFKPLINLDDYDDDDVASSSRGSVKFNNGSVINMSPHIGESDGDDSSIDEDDDEMLVPDLDILAFPPTSLNLPTASFSNNPTSSMKALLTNPSVVTLLLVMLLMGTAFAMSNAFLLLFLNQELEASSIVLGLTGPISAIAELLFFFYSKELISQFGLCSLVFLAHIVTIIRCTTYIFLQKSTFSYMLALLVQLLNGVGFSALWISGVTHIANNAPPNLISFSQGVMTAVYAGFGTGFGSLFGGILYDSAGGPRVMFGVVVGISIVSLIMYWWGENGFKVNVKHFGGRKREPRFPWQDTTVGGQIGLESTSKSTLSVEFSRLAKKDRYESLSQDDDEEQYHYGLFGEGR</sequence>
<protein>
    <submittedName>
        <fullName evidence="8">MFS general substrate transporter</fullName>
    </submittedName>
</protein>
<dbReference type="PANTHER" id="PTHR16172">
    <property type="entry name" value="MAJOR FACILITATOR SUPERFAMILY DOMAIN-CONTAINING PROTEIN 6-LIKE"/>
    <property type="match status" value="1"/>
</dbReference>
<dbReference type="InterPro" id="IPR051717">
    <property type="entry name" value="MFS_MFSD6"/>
</dbReference>
<evidence type="ECO:0000256" key="5">
    <source>
        <dbReference type="ARBA" id="ARBA00023136"/>
    </source>
</evidence>
<dbReference type="EMBL" id="WTPW01000932">
    <property type="protein sequence ID" value="KAF0468898.1"/>
    <property type="molecule type" value="Genomic_DNA"/>
</dbReference>
<keyword evidence="9" id="KW-1185">Reference proteome</keyword>
<comment type="similarity">
    <text evidence="2">Belongs to the major facilitator superfamily. MFSD6 family.</text>
</comment>
<feature type="transmembrane region" description="Helical" evidence="6">
    <location>
        <begin position="368"/>
        <end position="393"/>
    </location>
</feature>
<feature type="transmembrane region" description="Helical" evidence="6">
    <location>
        <begin position="499"/>
        <end position="520"/>
    </location>
</feature>
<dbReference type="OrthoDB" id="515887at2759"/>
<keyword evidence="5 6" id="KW-0472">Membrane</keyword>
<evidence type="ECO:0000256" key="3">
    <source>
        <dbReference type="ARBA" id="ARBA00022692"/>
    </source>
</evidence>
<dbReference type="Pfam" id="PF12832">
    <property type="entry name" value="MFS_1_like"/>
    <property type="match status" value="1"/>
</dbReference>
<evidence type="ECO:0000256" key="6">
    <source>
        <dbReference type="SAM" id="Phobius"/>
    </source>
</evidence>
<dbReference type="PANTHER" id="PTHR16172:SF41">
    <property type="entry name" value="MAJOR FACILITATOR SUPERFAMILY DOMAIN-CONTAINING PROTEIN 6-LIKE"/>
    <property type="match status" value="1"/>
</dbReference>
<dbReference type="InterPro" id="IPR024989">
    <property type="entry name" value="MFS_assoc_dom"/>
</dbReference>
<feature type="domain" description="Major facilitator superfamily associated" evidence="7">
    <location>
        <begin position="74"/>
        <end position="528"/>
    </location>
</feature>
<reference evidence="8 9" key="1">
    <citation type="journal article" date="2019" name="Environ. Microbiol.">
        <title>At the nexus of three kingdoms: the genome of the mycorrhizal fungus Gigaspora margarita provides insights into plant, endobacterial and fungal interactions.</title>
        <authorList>
            <person name="Venice F."/>
            <person name="Ghignone S."/>
            <person name="Salvioli di Fossalunga A."/>
            <person name="Amselem J."/>
            <person name="Novero M."/>
            <person name="Xianan X."/>
            <person name="Sedzielewska Toro K."/>
            <person name="Morin E."/>
            <person name="Lipzen A."/>
            <person name="Grigoriev I.V."/>
            <person name="Henrissat B."/>
            <person name="Martin F.M."/>
            <person name="Bonfante P."/>
        </authorList>
    </citation>
    <scope>NUCLEOTIDE SEQUENCE [LARGE SCALE GENOMIC DNA]</scope>
    <source>
        <strain evidence="8 9">BEG34</strain>
    </source>
</reference>
<feature type="transmembrane region" description="Helical" evidence="6">
    <location>
        <begin position="74"/>
        <end position="96"/>
    </location>
</feature>
<keyword evidence="3 6" id="KW-0812">Transmembrane</keyword>
<evidence type="ECO:0000256" key="2">
    <source>
        <dbReference type="ARBA" id="ARBA00005241"/>
    </source>
</evidence>
<feature type="transmembrane region" description="Helical" evidence="6">
    <location>
        <begin position="399"/>
        <end position="422"/>
    </location>
</feature>
<evidence type="ECO:0000313" key="8">
    <source>
        <dbReference type="EMBL" id="KAF0468898.1"/>
    </source>
</evidence>
<proteinExistence type="inferred from homology"/>
<dbReference type="Proteomes" id="UP000439903">
    <property type="component" value="Unassembled WGS sequence"/>
</dbReference>
<feature type="transmembrane region" description="Helical" evidence="6">
    <location>
        <begin position="526"/>
        <end position="546"/>
    </location>
</feature>
<evidence type="ECO:0000256" key="1">
    <source>
        <dbReference type="ARBA" id="ARBA00004141"/>
    </source>
</evidence>
<dbReference type="SUPFAM" id="SSF103473">
    <property type="entry name" value="MFS general substrate transporter"/>
    <property type="match status" value="2"/>
</dbReference>
<organism evidence="8 9">
    <name type="scientific">Gigaspora margarita</name>
    <dbReference type="NCBI Taxonomy" id="4874"/>
    <lineage>
        <taxon>Eukaryota</taxon>
        <taxon>Fungi</taxon>
        <taxon>Fungi incertae sedis</taxon>
        <taxon>Mucoromycota</taxon>
        <taxon>Glomeromycotina</taxon>
        <taxon>Glomeromycetes</taxon>
        <taxon>Diversisporales</taxon>
        <taxon>Gigasporaceae</taxon>
        <taxon>Gigaspora</taxon>
    </lineage>
</organism>
<accession>A0A8H3XJQ1</accession>
<dbReference type="AlphaFoldDB" id="A0A8H3XJQ1"/>
<name>A0A8H3XJQ1_GIGMA</name>
<comment type="subcellular location">
    <subcellularLocation>
        <location evidence="1">Membrane</location>
        <topology evidence="1">Multi-pass membrane protein</topology>
    </subcellularLocation>
</comment>
<feature type="transmembrane region" description="Helical" evidence="6">
    <location>
        <begin position="429"/>
        <end position="451"/>
    </location>
</feature>
<dbReference type="GO" id="GO:0016020">
    <property type="term" value="C:membrane"/>
    <property type="evidence" value="ECO:0007669"/>
    <property type="project" value="UniProtKB-SubCell"/>
</dbReference>
<feature type="transmembrane region" description="Helical" evidence="6">
    <location>
        <begin position="237"/>
        <end position="255"/>
    </location>
</feature>
<feature type="transmembrane region" description="Helical" evidence="6">
    <location>
        <begin position="102"/>
        <end position="123"/>
    </location>
</feature>
<feature type="transmembrane region" description="Helical" evidence="6">
    <location>
        <begin position="457"/>
        <end position="478"/>
    </location>
</feature>
<dbReference type="Gene3D" id="1.20.1250.20">
    <property type="entry name" value="MFS general substrate transporter like domains"/>
    <property type="match status" value="2"/>
</dbReference>
<feature type="transmembrane region" description="Helical" evidence="6">
    <location>
        <begin position="135"/>
        <end position="156"/>
    </location>
</feature>
<feature type="transmembrane region" description="Helical" evidence="6">
    <location>
        <begin position="211"/>
        <end position="231"/>
    </location>
</feature>
<keyword evidence="4 6" id="KW-1133">Transmembrane helix</keyword>
<dbReference type="InterPro" id="IPR036259">
    <property type="entry name" value="MFS_trans_sf"/>
</dbReference>
<evidence type="ECO:0000313" key="9">
    <source>
        <dbReference type="Proteomes" id="UP000439903"/>
    </source>
</evidence>
<evidence type="ECO:0000259" key="7">
    <source>
        <dbReference type="Pfam" id="PF12832"/>
    </source>
</evidence>
<evidence type="ECO:0000256" key="4">
    <source>
        <dbReference type="ARBA" id="ARBA00022989"/>
    </source>
</evidence>